<evidence type="ECO:0000313" key="4">
    <source>
        <dbReference type="Proteomes" id="UP000257109"/>
    </source>
</evidence>
<dbReference type="Pfam" id="PF01585">
    <property type="entry name" value="G-patch"/>
    <property type="match status" value="1"/>
</dbReference>
<feature type="region of interest" description="Disordered" evidence="1">
    <location>
        <begin position="1"/>
        <end position="58"/>
    </location>
</feature>
<evidence type="ECO:0000313" key="3">
    <source>
        <dbReference type="EMBL" id="RDX64241.1"/>
    </source>
</evidence>
<feature type="compositionally biased region" description="Polar residues" evidence="1">
    <location>
        <begin position="1"/>
        <end position="15"/>
    </location>
</feature>
<dbReference type="PROSITE" id="PS50174">
    <property type="entry name" value="G_PATCH"/>
    <property type="match status" value="1"/>
</dbReference>
<dbReference type="Proteomes" id="UP000257109">
    <property type="component" value="Unassembled WGS sequence"/>
</dbReference>
<dbReference type="InterPro" id="IPR000467">
    <property type="entry name" value="G_patch_dom"/>
</dbReference>
<proteinExistence type="predicted"/>
<evidence type="ECO:0000259" key="2">
    <source>
        <dbReference type="PROSITE" id="PS50174"/>
    </source>
</evidence>
<evidence type="ECO:0000256" key="1">
    <source>
        <dbReference type="SAM" id="MobiDB-lite"/>
    </source>
</evidence>
<comment type="caution">
    <text evidence="3">The sequence shown here is derived from an EMBL/GenBank/DDBJ whole genome shotgun (WGS) entry which is preliminary data.</text>
</comment>
<dbReference type="AlphaFoldDB" id="A0A371EDX5"/>
<sequence length="189" mass="20988">NQNLFTQAKQAQLQPNKRKRLQDRSVRPRGPKPGPVNRKSRSRLPLGEGRSTQPNLIKKAQNDLCVEMDDKSGLRGPNMILRFSTRKVQEGSSAVLTEPASVMGEKELMINMPLPDEYIEEDEEALETSFESLETVVTTRAESEEGGPKLSRPSIMKVKVLIRNGFQPGKGLGKELEGIAEPVALQENP</sequence>
<keyword evidence="4" id="KW-1185">Reference proteome</keyword>
<dbReference type="OrthoDB" id="1095202at2759"/>
<reference evidence="3" key="1">
    <citation type="submission" date="2018-05" db="EMBL/GenBank/DDBJ databases">
        <title>Draft genome of Mucuna pruriens seed.</title>
        <authorList>
            <person name="Nnadi N.E."/>
            <person name="Vos R."/>
            <person name="Hasami M.H."/>
            <person name="Devisetty U.K."/>
            <person name="Aguiy J.C."/>
        </authorList>
    </citation>
    <scope>NUCLEOTIDE SEQUENCE [LARGE SCALE GENOMIC DNA]</scope>
    <source>
        <strain evidence="3">JCA_2017</strain>
    </source>
</reference>
<organism evidence="3 4">
    <name type="scientific">Mucuna pruriens</name>
    <name type="common">Velvet bean</name>
    <name type="synonym">Dolichos pruriens</name>
    <dbReference type="NCBI Taxonomy" id="157652"/>
    <lineage>
        <taxon>Eukaryota</taxon>
        <taxon>Viridiplantae</taxon>
        <taxon>Streptophyta</taxon>
        <taxon>Embryophyta</taxon>
        <taxon>Tracheophyta</taxon>
        <taxon>Spermatophyta</taxon>
        <taxon>Magnoliopsida</taxon>
        <taxon>eudicotyledons</taxon>
        <taxon>Gunneridae</taxon>
        <taxon>Pentapetalae</taxon>
        <taxon>rosids</taxon>
        <taxon>fabids</taxon>
        <taxon>Fabales</taxon>
        <taxon>Fabaceae</taxon>
        <taxon>Papilionoideae</taxon>
        <taxon>50 kb inversion clade</taxon>
        <taxon>NPAAA clade</taxon>
        <taxon>indigoferoid/millettioid clade</taxon>
        <taxon>Phaseoleae</taxon>
        <taxon>Mucuna</taxon>
    </lineage>
</organism>
<name>A0A371EDX5_MUCPR</name>
<dbReference type="EMBL" id="QJKJ01014477">
    <property type="protein sequence ID" value="RDX64241.1"/>
    <property type="molecule type" value="Genomic_DNA"/>
</dbReference>
<feature type="domain" description="G-patch" evidence="2">
    <location>
        <begin position="153"/>
        <end position="189"/>
    </location>
</feature>
<dbReference type="GO" id="GO:0003676">
    <property type="term" value="F:nucleic acid binding"/>
    <property type="evidence" value="ECO:0007669"/>
    <property type="project" value="InterPro"/>
</dbReference>
<feature type="non-terminal residue" evidence="3">
    <location>
        <position position="1"/>
    </location>
</feature>
<feature type="non-terminal residue" evidence="3">
    <location>
        <position position="189"/>
    </location>
</feature>
<gene>
    <name evidence="3" type="ORF">CR513_57230</name>
</gene>
<protein>
    <recommendedName>
        <fullName evidence="2">G-patch domain-containing protein</fullName>
    </recommendedName>
</protein>
<accession>A0A371EDX5</accession>